<accession>A0ABS6B793</accession>
<dbReference type="PANTHER" id="PTHR46438:SF11">
    <property type="entry name" value="LIPASE-RELATED"/>
    <property type="match status" value="1"/>
</dbReference>
<dbReference type="GO" id="GO:0016787">
    <property type="term" value="F:hydrolase activity"/>
    <property type="evidence" value="ECO:0007669"/>
    <property type="project" value="UniProtKB-KW"/>
</dbReference>
<keyword evidence="2" id="KW-0378">Hydrolase</keyword>
<dbReference type="RefSeq" id="WP_215922256.1">
    <property type="nucleotide sequence ID" value="NZ_JAHKNI010000013.1"/>
</dbReference>
<sequence length="263" mass="27995">MPVLNHHRSGTGEPLVLVHGVGSHWQVWEPVIALLERSFEVYAVDLPGFGASEPLAHTTVDTLTDALAAFLAETGLERAHLAGNSMGGLITLNLAARGLARSVTAFSPIGFWSTPGRIWCQRSLGLSKTLGLALRPALPAILRTPAGRTAFLSLVFGRAWAVGADDALATAEGAIDSPGFDDALASFDRARLQDGGRLARVPVTVAWGNRDILLTYATQSRRARRRLPGARHLPLTGSGHTPFYDDPAGCAKILLDQLEASRP</sequence>
<dbReference type="SUPFAM" id="SSF53474">
    <property type="entry name" value="alpha/beta-Hydrolases"/>
    <property type="match status" value="1"/>
</dbReference>
<comment type="caution">
    <text evidence="2">The sequence shown here is derived from an EMBL/GenBank/DDBJ whole genome shotgun (WGS) entry which is preliminary data.</text>
</comment>
<organism evidence="2 3">
    <name type="scientific">Nocardia albiluteola</name>
    <dbReference type="NCBI Taxonomy" id="2842303"/>
    <lineage>
        <taxon>Bacteria</taxon>
        <taxon>Bacillati</taxon>
        <taxon>Actinomycetota</taxon>
        <taxon>Actinomycetes</taxon>
        <taxon>Mycobacteriales</taxon>
        <taxon>Nocardiaceae</taxon>
        <taxon>Nocardia</taxon>
    </lineage>
</organism>
<evidence type="ECO:0000259" key="1">
    <source>
        <dbReference type="Pfam" id="PF12697"/>
    </source>
</evidence>
<dbReference type="Gene3D" id="3.40.50.1820">
    <property type="entry name" value="alpha/beta hydrolase"/>
    <property type="match status" value="1"/>
</dbReference>
<dbReference type="PANTHER" id="PTHR46438">
    <property type="entry name" value="ALPHA/BETA-HYDROLASES SUPERFAMILY PROTEIN"/>
    <property type="match status" value="1"/>
</dbReference>
<dbReference type="Pfam" id="PF12697">
    <property type="entry name" value="Abhydrolase_6"/>
    <property type="match status" value="1"/>
</dbReference>
<feature type="domain" description="AB hydrolase-1" evidence="1">
    <location>
        <begin position="15"/>
        <end position="252"/>
    </location>
</feature>
<keyword evidence="3" id="KW-1185">Reference proteome</keyword>
<evidence type="ECO:0000313" key="3">
    <source>
        <dbReference type="Proteomes" id="UP000733379"/>
    </source>
</evidence>
<protein>
    <submittedName>
        <fullName evidence="2">Alpha/beta fold hydrolase</fullName>
    </submittedName>
</protein>
<dbReference type="InterPro" id="IPR000073">
    <property type="entry name" value="AB_hydrolase_1"/>
</dbReference>
<dbReference type="Proteomes" id="UP000733379">
    <property type="component" value="Unassembled WGS sequence"/>
</dbReference>
<gene>
    <name evidence="2" type="ORF">KO481_32290</name>
</gene>
<dbReference type="InterPro" id="IPR029058">
    <property type="entry name" value="AB_hydrolase_fold"/>
</dbReference>
<dbReference type="EMBL" id="JAHKNI010000013">
    <property type="protein sequence ID" value="MBU3066184.1"/>
    <property type="molecule type" value="Genomic_DNA"/>
</dbReference>
<proteinExistence type="predicted"/>
<reference evidence="2 3" key="1">
    <citation type="submission" date="2021-06" db="EMBL/GenBank/DDBJ databases">
        <title>Actinomycetes sequencing.</title>
        <authorList>
            <person name="Shan Q."/>
        </authorList>
    </citation>
    <scope>NUCLEOTIDE SEQUENCE [LARGE SCALE GENOMIC DNA]</scope>
    <source>
        <strain evidence="2 3">NEAU-G5</strain>
    </source>
</reference>
<name>A0ABS6B793_9NOCA</name>
<dbReference type="PRINTS" id="PR00111">
    <property type="entry name" value="ABHYDROLASE"/>
</dbReference>
<evidence type="ECO:0000313" key="2">
    <source>
        <dbReference type="EMBL" id="MBU3066184.1"/>
    </source>
</evidence>